<keyword evidence="2" id="KW-1185">Reference proteome</keyword>
<organism evidence="1 2">
    <name type="scientific">Elysia crispata</name>
    <name type="common">lettuce slug</name>
    <dbReference type="NCBI Taxonomy" id="231223"/>
    <lineage>
        <taxon>Eukaryota</taxon>
        <taxon>Metazoa</taxon>
        <taxon>Spiralia</taxon>
        <taxon>Lophotrochozoa</taxon>
        <taxon>Mollusca</taxon>
        <taxon>Gastropoda</taxon>
        <taxon>Heterobranchia</taxon>
        <taxon>Euthyneura</taxon>
        <taxon>Panpulmonata</taxon>
        <taxon>Sacoglossa</taxon>
        <taxon>Placobranchoidea</taxon>
        <taxon>Plakobranchidae</taxon>
        <taxon>Elysia</taxon>
    </lineage>
</organism>
<sequence>MPSDNHSSGSRFDGHKRRGDITLNHCLDLEIFGKKIKHRPTPEVRVERDMLDPSCLYQLDHKVTTRFCPHDVQLQGLITIKQS</sequence>
<protein>
    <submittedName>
        <fullName evidence="1">Uncharacterized protein</fullName>
    </submittedName>
</protein>
<dbReference type="Proteomes" id="UP001283361">
    <property type="component" value="Unassembled WGS sequence"/>
</dbReference>
<name>A0AAE1B826_9GAST</name>
<proteinExistence type="predicted"/>
<evidence type="ECO:0000313" key="2">
    <source>
        <dbReference type="Proteomes" id="UP001283361"/>
    </source>
</evidence>
<gene>
    <name evidence="1" type="ORF">RRG08_028193</name>
</gene>
<evidence type="ECO:0000313" key="1">
    <source>
        <dbReference type="EMBL" id="KAK3801183.1"/>
    </source>
</evidence>
<dbReference type="EMBL" id="JAWDGP010000361">
    <property type="protein sequence ID" value="KAK3801183.1"/>
    <property type="molecule type" value="Genomic_DNA"/>
</dbReference>
<reference evidence="1" key="1">
    <citation type="journal article" date="2023" name="G3 (Bethesda)">
        <title>A reference genome for the long-term kleptoplast-retaining sea slug Elysia crispata morphotype clarki.</title>
        <authorList>
            <person name="Eastman K.E."/>
            <person name="Pendleton A.L."/>
            <person name="Shaikh M.A."/>
            <person name="Suttiyut T."/>
            <person name="Ogas R."/>
            <person name="Tomko P."/>
            <person name="Gavelis G."/>
            <person name="Widhalm J.R."/>
            <person name="Wisecaver J.H."/>
        </authorList>
    </citation>
    <scope>NUCLEOTIDE SEQUENCE</scope>
    <source>
        <strain evidence="1">ECLA1</strain>
    </source>
</reference>
<comment type="caution">
    <text evidence="1">The sequence shown here is derived from an EMBL/GenBank/DDBJ whole genome shotgun (WGS) entry which is preliminary data.</text>
</comment>
<dbReference type="AlphaFoldDB" id="A0AAE1B826"/>
<accession>A0AAE1B826</accession>